<dbReference type="Gene3D" id="3.40.50.1460">
    <property type="match status" value="1"/>
</dbReference>
<dbReference type="Proteomes" id="UP001595912">
    <property type="component" value="Unassembled WGS sequence"/>
</dbReference>
<dbReference type="RefSeq" id="WP_380128112.1">
    <property type="nucleotide sequence ID" value="NZ_JBHSIU010000126.1"/>
</dbReference>
<dbReference type="EMBL" id="JBHSIU010000126">
    <property type="protein sequence ID" value="MFC5007469.1"/>
    <property type="molecule type" value="Genomic_DNA"/>
</dbReference>
<sequence length="593" mass="64042">MRSDIVRAGVFIGVDHSGNLQPLKDAAAGARRMYDWALHQGVVDGRQAQLITDEDGRKVDPGQIYDAITEIVDGPGADQLIVYFAGHGVNLNRSEHWLLSDAPRQTGAAVNVAGSVELARYCGIGHVAMISDSCRVAPAGIQAQNVRGQDVFPSDGGGSRAHPVDQFFACRLGRAAGEIQDAREAATGFTAVYTAAMLDALYGFRDEVFDHRTDPVDGARFVVPHLLQAYLEREIPARLRARGLRQVFNQEPDALLMRHDYWLARVVPTAAEPLRGPETPRPPRRAVTLRDVAGRLVSAAAHQSEAELRQEIWKAEQRPDIGTDSLAARVRRTAAPFGPDHDESGCGIKIRGAQLVECFAYGVQCETLGKDGDLVRVHDPDGRLPASVILRFASGVGTVVPVFTGFLTAITFDGPELVDVAFEPSANHRRWAAFVGLADRVRVVRAVTGAVAQYDRLDLDSTTAAHLLDRARYGDTVDLGVALRVAYAHHDRQEPLGEIQRLAALQRGQLGGVLFDIALVGRELVGRTIGPVTGVVPFVPLVARGWALLHAHRVGLPGGLAGVEAGLRDSDWAVYGVEELGHMRRVLATGAVR</sequence>
<evidence type="ECO:0000313" key="1">
    <source>
        <dbReference type="EMBL" id="MFC5007469.1"/>
    </source>
</evidence>
<evidence type="ECO:0000313" key="2">
    <source>
        <dbReference type="Proteomes" id="UP001595912"/>
    </source>
</evidence>
<organism evidence="1 2">
    <name type="scientific">Dactylosporangium cerinum</name>
    <dbReference type="NCBI Taxonomy" id="1434730"/>
    <lineage>
        <taxon>Bacteria</taxon>
        <taxon>Bacillati</taxon>
        <taxon>Actinomycetota</taxon>
        <taxon>Actinomycetes</taxon>
        <taxon>Micromonosporales</taxon>
        <taxon>Micromonosporaceae</taxon>
        <taxon>Dactylosporangium</taxon>
    </lineage>
</organism>
<protein>
    <recommendedName>
        <fullName evidence="3">Caspase family protein</fullName>
    </recommendedName>
</protein>
<evidence type="ECO:0008006" key="3">
    <source>
        <dbReference type="Google" id="ProtNLM"/>
    </source>
</evidence>
<accession>A0ABV9WH65</accession>
<name>A0ABV9WH65_9ACTN</name>
<proteinExistence type="predicted"/>
<keyword evidence="2" id="KW-1185">Reference proteome</keyword>
<reference evidence="2" key="1">
    <citation type="journal article" date="2019" name="Int. J. Syst. Evol. Microbiol.">
        <title>The Global Catalogue of Microorganisms (GCM) 10K type strain sequencing project: providing services to taxonomists for standard genome sequencing and annotation.</title>
        <authorList>
            <consortium name="The Broad Institute Genomics Platform"/>
            <consortium name="The Broad Institute Genome Sequencing Center for Infectious Disease"/>
            <person name="Wu L."/>
            <person name="Ma J."/>
        </authorList>
    </citation>
    <scope>NUCLEOTIDE SEQUENCE [LARGE SCALE GENOMIC DNA]</scope>
    <source>
        <strain evidence="2">CGMCC 4.7152</strain>
    </source>
</reference>
<comment type="caution">
    <text evidence="1">The sequence shown here is derived from an EMBL/GenBank/DDBJ whole genome shotgun (WGS) entry which is preliminary data.</text>
</comment>
<gene>
    <name evidence="1" type="ORF">ACFPIJ_57880</name>
</gene>